<protein>
    <recommendedName>
        <fullName evidence="5">DUF342 domain-containing protein</fullName>
    </recommendedName>
</protein>
<evidence type="ECO:0000256" key="1">
    <source>
        <dbReference type="SAM" id="MobiDB-lite"/>
    </source>
</evidence>
<keyword evidence="4" id="KW-1185">Reference proteome</keyword>
<name>A0ABV7T0L6_9GAMM</name>
<dbReference type="Proteomes" id="UP001595630">
    <property type="component" value="Unassembled WGS sequence"/>
</dbReference>
<evidence type="ECO:0000256" key="2">
    <source>
        <dbReference type="SAM" id="Phobius"/>
    </source>
</evidence>
<reference evidence="4" key="1">
    <citation type="journal article" date="2019" name="Int. J. Syst. Evol. Microbiol.">
        <title>The Global Catalogue of Microorganisms (GCM) 10K type strain sequencing project: providing services to taxonomists for standard genome sequencing and annotation.</title>
        <authorList>
            <consortium name="The Broad Institute Genomics Platform"/>
            <consortium name="The Broad Institute Genome Sequencing Center for Infectious Disease"/>
            <person name="Wu L."/>
            <person name="Ma J."/>
        </authorList>
    </citation>
    <scope>NUCLEOTIDE SEQUENCE [LARGE SCALE GENOMIC DNA]</scope>
    <source>
        <strain evidence="4">KCTC 42447</strain>
    </source>
</reference>
<gene>
    <name evidence="3" type="ORF">ACFOMF_02125</name>
</gene>
<evidence type="ECO:0000313" key="4">
    <source>
        <dbReference type="Proteomes" id="UP001595630"/>
    </source>
</evidence>
<dbReference type="RefSeq" id="WP_386360753.1">
    <property type="nucleotide sequence ID" value="NZ_JBHRXZ010000003.1"/>
</dbReference>
<evidence type="ECO:0008006" key="5">
    <source>
        <dbReference type="Google" id="ProtNLM"/>
    </source>
</evidence>
<proteinExistence type="predicted"/>
<dbReference type="EMBL" id="JBHRXZ010000003">
    <property type="protein sequence ID" value="MFC3606583.1"/>
    <property type="molecule type" value="Genomic_DNA"/>
</dbReference>
<comment type="caution">
    <text evidence="3">The sequence shown here is derived from an EMBL/GenBank/DDBJ whole genome shotgun (WGS) entry which is preliminary data.</text>
</comment>
<evidence type="ECO:0000313" key="3">
    <source>
        <dbReference type="EMBL" id="MFC3606583.1"/>
    </source>
</evidence>
<feature type="region of interest" description="Disordered" evidence="1">
    <location>
        <begin position="676"/>
        <end position="699"/>
    </location>
</feature>
<feature type="transmembrane region" description="Helical" evidence="2">
    <location>
        <begin position="12"/>
        <end position="36"/>
    </location>
</feature>
<keyword evidence="2" id="KW-1133">Transmembrane helix</keyword>
<sequence length="710" mass="74472">MTPHTLPPSQRGVATLLIVVLVGLSLTAAVGGGIYYNRAHQEQAITLHAQTQAQARAWAAAEIIREFWQEAAKSKENIESLVGAEAPIIFDQSIMPGTNASLVEMKNISADVYHAKVKIVATAASNTRAESNSTLEAIYQITPSGQSVNPEPDLRVIHFQDGLDISGDLKVHVSPGQTYEIVVDGDVRLGGLSTGGIDVIRSTGSIRFVGGSATNFQEMHANCDILLSNGNFTVNNVKATRNACLANTINSQSITANGSVEVTGGKHGDIRALSNKPAGTAQCATGAAQLCTISPTSGVKTNPTPTIDNIYSKGNVEINSSVNAGHIQAEGDLRIVGCAPNWSSAVYGGSFFDNPNCSRSATRSSQPVVLVPVPPVEVEAEVFDANTLRDLANYIYSYKNGAVRVKIQGVDGVRNSANEENPQEVRDNGYYYRRANIIDPTNTGWTNRTVDGYACINNNTPSRKDETDGHCLVQLGIANNITTPLPAYVNKWDFTGWEFNGKNHAPGVILADGDISIENGVYTNTFISTGNLRVTSAGGAVFSLNYAGPDGITAGGHTALGVCNNSIYSLRPTEFCKNGYTPKAHGGIGNYALLAGSCPPGSANGCSKSEYLGGDIKVDKSVFGAIKAGNLFTGSSSVSVHGYISALAQRSNGTTVNKITGGATIDLRVPAEAQDRYNPAGSSTTSDSGSGGPGDGSSGAAVNILWSRYI</sequence>
<accession>A0ABV7T0L6</accession>
<organism evidence="3 4">
    <name type="scientific">Stutzerimonas tarimensis</name>
    <dbReference type="NCBI Taxonomy" id="1507735"/>
    <lineage>
        <taxon>Bacteria</taxon>
        <taxon>Pseudomonadati</taxon>
        <taxon>Pseudomonadota</taxon>
        <taxon>Gammaproteobacteria</taxon>
        <taxon>Pseudomonadales</taxon>
        <taxon>Pseudomonadaceae</taxon>
        <taxon>Stutzerimonas</taxon>
    </lineage>
</organism>
<keyword evidence="2" id="KW-0812">Transmembrane</keyword>
<keyword evidence="2" id="KW-0472">Membrane</keyword>
<feature type="compositionally biased region" description="Low complexity" evidence="1">
    <location>
        <begin position="679"/>
        <end position="688"/>
    </location>
</feature>